<feature type="region of interest" description="Disordered" evidence="1">
    <location>
        <begin position="142"/>
        <end position="165"/>
    </location>
</feature>
<comment type="caution">
    <text evidence="2">The sequence shown here is derived from an EMBL/GenBank/DDBJ whole genome shotgun (WGS) entry which is preliminary data.</text>
</comment>
<evidence type="ECO:0008006" key="4">
    <source>
        <dbReference type="Google" id="ProtNLM"/>
    </source>
</evidence>
<dbReference type="CDD" id="cd14809">
    <property type="entry name" value="bZIP_AUREO-like"/>
    <property type="match status" value="1"/>
</dbReference>
<name>A0AAV9IIE3_9RHOD</name>
<accession>A0AAV9IIE3</accession>
<dbReference type="EMBL" id="JANCYU010000048">
    <property type="protein sequence ID" value="KAK4527163.1"/>
    <property type="molecule type" value="Genomic_DNA"/>
</dbReference>
<evidence type="ECO:0000313" key="3">
    <source>
        <dbReference type="Proteomes" id="UP001300502"/>
    </source>
</evidence>
<feature type="compositionally biased region" description="Polar residues" evidence="1">
    <location>
        <begin position="151"/>
        <end position="162"/>
    </location>
</feature>
<sequence length="263" mass="30056">MDSSSSYVLGGRPTTIQLARKISDTIVSVNDSKRFSQADYMQTDTRPQFNYLQNNVENMDKEYSYNTTDTGRPSICVPLQKHRGCNKMSEETRKERNRRLAKEFRAKKKLELQLYQRWVGFLQQRVNELQAENYRLRQLFSSDTKDGGTQGNTSLSMQSKGSLPSLERKPCNIPIEKGPQQLQDHVLSNKYLMVHNINHQNGTTEEYPSSPVSLQPSPHKCDGTSFLHKSWNDNEPFSKATDTSEEITGNENCVLDIGALVHF</sequence>
<dbReference type="Proteomes" id="UP001300502">
    <property type="component" value="Unassembled WGS sequence"/>
</dbReference>
<keyword evidence="3" id="KW-1185">Reference proteome</keyword>
<reference evidence="2 3" key="1">
    <citation type="submission" date="2022-07" db="EMBL/GenBank/DDBJ databases">
        <title>Genome-wide signatures of adaptation to extreme environments.</title>
        <authorList>
            <person name="Cho C.H."/>
            <person name="Yoon H.S."/>
        </authorList>
    </citation>
    <scope>NUCLEOTIDE SEQUENCE [LARGE SCALE GENOMIC DNA]</scope>
    <source>
        <strain evidence="2 3">108.79 E11</strain>
    </source>
</reference>
<evidence type="ECO:0000256" key="1">
    <source>
        <dbReference type="SAM" id="MobiDB-lite"/>
    </source>
</evidence>
<organism evidence="2 3">
    <name type="scientific">Galdieria yellowstonensis</name>
    <dbReference type="NCBI Taxonomy" id="3028027"/>
    <lineage>
        <taxon>Eukaryota</taxon>
        <taxon>Rhodophyta</taxon>
        <taxon>Bangiophyceae</taxon>
        <taxon>Galdieriales</taxon>
        <taxon>Galdieriaceae</taxon>
        <taxon>Galdieria</taxon>
    </lineage>
</organism>
<gene>
    <name evidence="2" type="ORF">GAYE_SCF35G5085</name>
</gene>
<protein>
    <recommendedName>
        <fullName evidence="4">BZIP domain-containing protein</fullName>
    </recommendedName>
</protein>
<proteinExistence type="predicted"/>
<dbReference type="AlphaFoldDB" id="A0AAV9IIE3"/>
<evidence type="ECO:0000313" key="2">
    <source>
        <dbReference type="EMBL" id="KAK4527163.1"/>
    </source>
</evidence>